<proteinExistence type="predicted"/>
<organism evidence="1 2">
    <name type="scientific">Podarcis lilfordi</name>
    <name type="common">Lilford's wall lizard</name>
    <dbReference type="NCBI Taxonomy" id="74358"/>
    <lineage>
        <taxon>Eukaryota</taxon>
        <taxon>Metazoa</taxon>
        <taxon>Chordata</taxon>
        <taxon>Craniata</taxon>
        <taxon>Vertebrata</taxon>
        <taxon>Euteleostomi</taxon>
        <taxon>Lepidosauria</taxon>
        <taxon>Squamata</taxon>
        <taxon>Bifurcata</taxon>
        <taxon>Unidentata</taxon>
        <taxon>Episquamata</taxon>
        <taxon>Laterata</taxon>
        <taxon>Lacertibaenia</taxon>
        <taxon>Lacertidae</taxon>
        <taxon>Podarcis</taxon>
    </lineage>
</organism>
<protein>
    <submittedName>
        <fullName evidence="1">Uncharacterized protein</fullName>
    </submittedName>
</protein>
<name>A0AA35JS22_9SAUR</name>
<dbReference type="Proteomes" id="UP001178461">
    <property type="component" value="Chromosome 1"/>
</dbReference>
<sequence length="149" mass="16779">MIFRNLQHYCKLIWGFLCQAVYLSRSLQHIYLYAQKGSHLMLKKLIPQHALAMATGSLASSPVVSPESSGSVAFNQLHVSSCNKANLSSLKYIEQVARSGSKNNRDAQLTFSRAVCNPINRQSCQKFRELRALLSLRKSRLAVDEICFM</sequence>
<accession>A0AA35JS22</accession>
<reference evidence="1" key="1">
    <citation type="submission" date="2022-12" db="EMBL/GenBank/DDBJ databases">
        <authorList>
            <person name="Alioto T."/>
            <person name="Alioto T."/>
            <person name="Gomez Garrido J."/>
        </authorList>
    </citation>
    <scope>NUCLEOTIDE SEQUENCE</scope>
</reference>
<evidence type="ECO:0000313" key="1">
    <source>
        <dbReference type="EMBL" id="CAI5763698.1"/>
    </source>
</evidence>
<keyword evidence="2" id="KW-1185">Reference proteome</keyword>
<dbReference type="AlphaFoldDB" id="A0AA35JS22"/>
<gene>
    <name evidence="1" type="ORF">PODLI_1B025258</name>
</gene>
<evidence type="ECO:0000313" key="2">
    <source>
        <dbReference type="Proteomes" id="UP001178461"/>
    </source>
</evidence>
<dbReference type="EMBL" id="OX395126">
    <property type="protein sequence ID" value="CAI5763698.1"/>
    <property type="molecule type" value="Genomic_DNA"/>
</dbReference>